<accession>A0ABZ1C636</accession>
<evidence type="ECO:0000313" key="2">
    <source>
        <dbReference type="EMBL" id="WRQ87193.1"/>
    </source>
</evidence>
<proteinExistence type="predicted"/>
<evidence type="ECO:0000313" key="3">
    <source>
        <dbReference type="Proteomes" id="UP000738431"/>
    </source>
</evidence>
<reference evidence="2 3" key="2">
    <citation type="submission" date="2023-12" db="EMBL/GenBank/DDBJ databases">
        <title>Description of an unclassified Opitutus bacterium of Verrucomicrobiota.</title>
        <authorList>
            <person name="Zhang D.-F."/>
        </authorList>
    </citation>
    <scope>NUCLEOTIDE SEQUENCE [LARGE SCALE GENOMIC DNA]</scope>
    <source>
        <strain evidence="2 3">WL0086</strain>
    </source>
</reference>
<organism evidence="2 3">
    <name type="scientific">Actomonas aquatica</name>
    <dbReference type="NCBI Taxonomy" id="2866162"/>
    <lineage>
        <taxon>Bacteria</taxon>
        <taxon>Pseudomonadati</taxon>
        <taxon>Verrucomicrobiota</taxon>
        <taxon>Opitutia</taxon>
        <taxon>Opitutales</taxon>
        <taxon>Opitutaceae</taxon>
        <taxon>Actomonas</taxon>
    </lineage>
</organism>
<name>A0ABZ1C636_9BACT</name>
<keyword evidence="3" id="KW-1185">Reference proteome</keyword>
<protein>
    <submittedName>
        <fullName evidence="2">Uncharacterized protein</fullName>
    </submittedName>
</protein>
<gene>
    <name evidence="2" type="ORF">K1X11_020465</name>
</gene>
<dbReference type="EMBL" id="CP139781">
    <property type="protein sequence ID" value="WRQ87193.1"/>
    <property type="molecule type" value="Genomic_DNA"/>
</dbReference>
<reference evidence="2 3" key="1">
    <citation type="submission" date="2021-08" db="EMBL/GenBank/DDBJ databases">
        <authorList>
            <person name="Zhang D."/>
            <person name="Zhang A."/>
            <person name="Wang L."/>
        </authorList>
    </citation>
    <scope>NUCLEOTIDE SEQUENCE [LARGE SCALE GENOMIC DNA]</scope>
    <source>
        <strain evidence="2 3">WL0086</strain>
    </source>
</reference>
<sequence>MKVHPLKLLLGLGLTLLAASFLSAAPNIDGRWRMDPAKSTALDGWQKMDLEIATDGSAVSVTYHMQWRSTKVSATNHYDTTQSVTSDDYFRVEQRHMAVYPTKHGTTTATATWLDDGRTLRIEANTSVEVSQGDVPMRLYQEFRVGEMGDRLTLIELHSSRTRPLVYVFDKLSAEEAAK</sequence>
<feature type="chain" id="PRO_5045073300" evidence="1">
    <location>
        <begin position="25"/>
        <end position="179"/>
    </location>
</feature>
<dbReference type="RefSeq" id="WP_221029394.1">
    <property type="nucleotide sequence ID" value="NZ_CP139781.1"/>
</dbReference>
<feature type="signal peptide" evidence="1">
    <location>
        <begin position="1"/>
        <end position="24"/>
    </location>
</feature>
<evidence type="ECO:0000256" key="1">
    <source>
        <dbReference type="SAM" id="SignalP"/>
    </source>
</evidence>
<dbReference type="Proteomes" id="UP000738431">
    <property type="component" value="Chromosome"/>
</dbReference>
<keyword evidence="1" id="KW-0732">Signal</keyword>